<evidence type="ECO:0000259" key="3">
    <source>
        <dbReference type="PROSITE" id="PS50132"/>
    </source>
</evidence>
<keyword evidence="2" id="KW-0812">Transmembrane</keyword>
<dbReference type="InterPro" id="IPR016137">
    <property type="entry name" value="RGS"/>
</dbReference>
<gene>
    <name evidence="4" type="ORF">M0812_08955</name>
</gene>
<dbReference type="SUPFAM" id="SSF48097">
    <property type="entry name" value="Regulator of G-protein signaling, RGS"/>
    <property type="match status" value="1"/>
</dbReference>
<feature type="transmembrane region" description="Helical" evidence="2">
    <location>
        <begin position="245"/>
        <end position="264"/>
    </location>
</feature>
<feature type="transmembrane region" description="Helical" evidence="2">
    <location>
        <begin position="211"/>
        <end position="233"/>
    </location>
</feature>
<dbReference type="AlphaFoldDB" id="A0AAV7ZTE0"/>
<dbReference type="Pfam" id="PF00615">
    <property type="entry name" value="RGS"/>
    <property type="match status" value="1"/>
</dbReference>
<evidence type="ECO:0000313" key="4">
    <source>
        <dbReference type="EMBL" id="KAJ3443124.1"/>
    </source>
</evidence>
<feature type="transmembrane region" description="Helical" evidence="2">
    <location>
        <begin position="69"/>
        <end position="97"/>
    </location>
</feature>
<dbReference type="PANTHER" id="PTHR10845">
    <property type="entry name" value="REGULATOR OF G PROTEIN SIGNALING"/>
    <property type="match status" value="1"/>
</dbReference>
<organism evidence="4 5">
    <name type="scientific">Anaeramoeba flamelloides</name>
    <dbReference type="NCBI Taxonomy" id="1746091"/>
    <lineage>
        <taxon>Eukaryota</taxon>
        <taxon>Metamonada</taxon>
        <taxon>Anaeramoebidae</taxon>
        <taxon>Anaeramoeba</taxon>
    </lineage>
</organism>
<dbReference type="SMART" id="SM00315">
    <property type="entry name" value="RGS"/>
    <property type="match status" value="1"/>
</dbReference>
<dbReference type="PROSITE" id="PS50132">
    <property type="entry name" value="RGS"/>
    <property type="match status" value="1"/>
</dbReference>
<feature type="region of interest" description="Disordered" evidence="1">
    <location>
        <begin position="469"/>
        <end position="497"/>
    </location>
</feature>
<feature type="transmembrane region" description="Helical" evidence="2">
    <location>
        <begin position="276"/>
        <end position="294"/>
    </location>
</feature>
<dbReference type="InterPro" id="IPR044926">
    <property type="entry name" value="RGS_subdomain_2"/>
</dbReference>
<proteinExistence type="predicted"/>
<dbReference type="InterPro" id="IPR036305">
    <property type="entry name" value="RGS_sf"/>
</dbReference>
<evidence type="ECO:0000256" key="1">
    <source>
        <dbReference type="SAM" id="MobiDB-lite"/>
    </source>
</evidence>
<keyword evidence="2" id="KW-0472">Membrane</keyword>
<dbReference type="Proteomes" id="UP001146793">
    <property type="component" value="Unassembled WGS sequence"/>
</dbReference>
<dbReference type="EMBL" id="JANTQA010000023">
    <property type="protein sequence ID" value="KAJ3443124.1"/>
    <property type="molecule type" value="Genomic_DNA"/>
</dbReference>
<protein>
    <submittedName>
        <fullName evidence="4">Regulator of g protein signaling</fullName>
    </submittedName>
</protein>
<feature type="domain" description="RGS" evidence="3">
    <location>
        <begin position="322"/>
        <end position="446"/>
    </location>
</feature>
<feature type="transmembrane region" description="Helical" evidence="2">
    <location>
        <begin position="36"/>
        <end position="57"/>
    </location>
</feature>
<comment type="caution">
    <text evidence="4">The sequence shown here is derived from an EMBL/GenBank/DDBJ whole genome shotgun (WGS) entry which is preliminary data.</text>
</comment>
<feature type="transmembrane region" description="Helical" evidence="2">
    <location>
        <begin position="171"/>
        <end position="191"/>
    </location>
</feature>
<sequence length="497" mass="59118">MFDVYWALVGFFLIFGVALFTIFRKRRKYQPVKSRSMAVSFYYLLCLEISLVIFCFHNSDVFDVKCISFWYVLIVGQNTLIALSSARAIRLYYLFLLNKRKLESAKRMYINITANTASGSKTSNSKDQKSNMNEKPSKMCNEYLDTLDLDVKLREVEKQFFKRKTRIYERLMPKALSILFLFFHLVFFLLTNLTDLKLESSCEKDGFHWGLIFHYIVIWPNVLVLVITTFLIRKIKDTYKTKNEINMSIINLCLYILFLYLPIYPESNYDHIRWEFLFLTLFQFMITFIYPIYWSTCFEKSKKQIKKDNQSDGASNSSTFHKFQKIIEGAETVQYWINYSKLNYSVENILFYRTFKAFKSLKKNKKKKKYSKMIEYMLKNFIENNSPLIINISSHVRNNIINTCKKEVEEEIPDNVFDEALNEVVNLMFTDTWPQFLESKLYFEMILKVEQINPDQYLKLQNIDADEEQEDENNLNLNKLNLSTRDSSSSTTTEEEN</sequence>
<feature type="transmembrane region" description="Helical" evidence="2">
    <location>
        <begin position="6"/>
        <end position="24"/>
    </location>
</feature>
<name>A0AAV7ZTE0_9EUKA</name>
<dbReference type="PRINTS" id="PR01301">
    <property type="entry name" value="RGSPROTEIN"/>
</dbReference>
<feature type="compositionally biased region" description="Low complexity" evidence="1">
    <location>
        <begin position="474"/>
        <end position="497"/>
    </location>
</feature>
<dbReference type="Gene3D" id="1.10.167.10">
    <property type="entry name" value="Regulator of G-protein Signalling 4, domain 2"/>
    <property type="match status" value="1"/>
</dbReference>
<dbReference type="PANTHER" id="PTHR10845:SF192">
    <property type="entry name" value="DOUBLE HIT, ISOFORM B"/>
    <property type="match status" value="1"/>
</dbReference>
<accession>A0AAV7ZTE0</accession>
<evidence type="ECO:0000313" key="5">
    <source>
        <dbReference type="Proteomes" id="UP001146793"/>
    </source>
</evidence>
<reference evidence="4" key="1">
    <citation type="submission" date="2022-08" db="EMBL/GenBank/DDBJ databases">
        <title>Novel sulphate-reducing endosymbionts in the free-living metamonad Anaeramoeba.</title>
        <authorList>
            <person name="Jerlstrom-Hultqvist J."/>
            <person name="Cepicka I."/>
            <person name="Gallot-Lavallee L."/>
            <person name="Salas-Leiva D."/>
            <person name="Curtis B.A."/>
            <person name="Zahonova K."/>
            <person name="Pipaliya S."/>
            <person name="Dacks J."/>
            <person name="Roger A.J."/>
        </authorList>
    </citation>
    <scope>NUCLEOTIDE SEQUENCE</scope>
    <source>
        <strain evidence="4">Busselton2</strain>
    </source>
</reference>
<keyword evidence="2" id="KW-1133">Transmembrane helix</keyword>
<evidence type="ECO:0000256" key="2">
    <source>
        <dbReference type="SAM" id="Phobius"/>
    </source>
</evidence>